<dbReference type="InterPro" id="IPR007165">
    <property type="entry name" value="Phage_holin_4_2"/>
</dbReference>
<organism evidence="2 3">
    <name type="scientific">Glutamicibacter protophormiae</name>
    <name type="common">Brevibacterium protophormiae</name>
    <dbReference type="NCBI Taxonomy" id="37930"/>
    <lineage>
        <taxon>Bacteria</taxon>
        <taxon>Bacillati</taxon>
        <taxon>Actinomycetota</taxon>
        <taxon>Actinomycetes</taxon>
        <taxon>Micrococcales</taxon>
        <taxon>Micrococcaceae</taxon>
        <taxon>Glutamicibacter</taxon>
    </lineage>
</organism>
<evidence type="ECO:0000256" key="1">
    <source>
        <dbReference type="SAM" id="Phobius"/>
    </source>
</evidence>
<keyword evidence="1" id="KW-1133">Transmembrane helix</keyword>
<accession>A0ABS4XSB7</accession>
<comment type="caution">
    <text evidence="2">The sequence shown here is derived from an EMBL/GenBank/DDBJ whole genome shotgun (WGS) entry which is preliminary data.</text>
</comment>
<keyword evidence="1" id="KW-0472">Membrane</keyword>
<feature type="transmembrane region" description="Helical" evidence="1">
    <location>
        <begin position="5"/>
        <end position="26"/>
    </location>
</feature>
<feature type="transmembrane region" description="Helical" evidence="1">
    <location>
        <begin position="32"/>
        <end position="55"/>
    </location>
</feature>
<name>A0ABS4XSB7_GLUPR</name>
<dbReference type="Pfam" id="PF04020">
    <property type="entry name" value="Phage_holin_4_2"/>
    <property type="match status" value="1"/>
</dbReference>
<proteinExistence type="predicted"/>
<keyword evidence="3" id="KW-1185">Reference proteome</keyword>
<feature type="transmembrane region" description="Helical" evidence="1">
    <location>
        <begin position="62"/>
        <end position="84"/>
    </location>
</feature>
<dbReference type="RefSeq" id="WP_188947417.1">
    <property type="nucleotide sequence ID" value="NZ_BMPH01000003.1"/>
</dbReference>
<dbReference type="Proteomes" id="UP001195422">
    <property type="component" value="Unassembled WGS sequence"/>
</dbReference>
<protein>
    <submittedName>
        <fullName evidence="2">Uncharacterized membrane protein YvlD (DUF360 family)</fullName>
    </submittedName>
</protein>
<feature type="transmembrane region" description="Helical" evidence="1">
    <location>
        <begin position="96"/>
        <end position="119"/>
    </location>
</feature>
<dbReference type="EMBL" id="JAGIOJ010000001">
    <property type="protein sequence ID" value="MBP2398623.1"/>
    <property type="molecule type" value="Genomic_DNA"/>
</dbReference>
<keyword evidence="1" id="KW-0812">Transmembrane</keyword>
<gene>
    <name evidence="2" type="ORF">JOF39_001704</name>
</gene>
<evidence type="ECO:0000313" key="2">
    <source>
        <dbReference type="EMBL" id="MBP2398623.1"/>
    </source>
</evidence>
<reference evidence="2 3" key="1">
    <citation type="submission" date="2021-03" db="EMBL/GenBank/DDBJ databases">
        <title>Sequencing the genomes of 1000 actinobacteria strains.</title>
        <authorList>
            <person name="Klenk H.-P."/>
        </authorList>
    </citation>
    <scope>NUCLEOTIDE SEQUENCE [LARGE SCALE GENOMIC DNA]</scope>
    <source>
        <strain evidence="2 3">DSM 20168</strain>
    </source>
</reference>
<evidence type="ECO:0000313" key="3">
    <source>
        <dbReference type="Proteomes" id="UP001195422"/>
    </source>
</evidence>
<sequence>MIIFLIRAAIYVATSALGLLVGMWLLDDFHLAPQGFLVAVLVFAFAQSLLGPFIFRMTNRYVPAAIGGFGLISTLAALFVASLFPDGLTINGFTTWILAALIVWATTTLGSWLLPLIFLKKRIAQRDAARGQK</sequence>